<dbReference type="AlphaFoldDB" id="A0A9X0CB78"/>
<dbReference type="GO" id="GO:0016787">
    <property type="term" value="F:hydrolase activity"/>
    <property type="evidence" value="ECO:0007669"/>
    <property type="project" value="UniProtKB-KW"/>
</dbReference>
<proteinExistence type="predicted"/>
<dbReference type="Gene3D" id="3.40.366.10">
    <property type="entry name" value="Malonyl-Coenzyme A Acyl Carrier Protein, domain 2"/>
    <property type="match status" value="1"/>
</dbReference>
<gene>
    <name evidence="1" type="ORF">N7463_004717</name>
</gene>
<accession>A0A9X0CB78</accession>
<comment type="caution">
    <text evidence="1">The sequence shown here is derived from an EMBL/GenBank/DDBJ whole genome shotgun (WGS) entry which is preliminary data.</text>
</comment>
<dbReference type="SUPFAM" id="SSF52151">
    <property type="entry name" value="FabD/lysophospholipase-like"/>
    <property type="match status" value="1"/>
</dbReference>
<evidence type="ECO:0000313" key="2">
    <source>
        <dbReference type="Proteomes" id="UP001149954"/>
    </source>
</evidence>
<reference evidence="1" key="2">
    <citation type="journal article" date="2023" name="IMA Fungus">
        <title>Comparative genomic study of the Penicillium genus elucidates a diverse pangenome and 15 lateral gene transfer events.</title>
        <authorList>
            <person name="Petersen C."/>
            <person name="Sorensen T."/>
            <person name="Nielsen M.R."/>
            <person name="Sondergaard T.E."/>
            <person name="Sorensen J.L."/>
            <person name="Fitzpatrick D.A."/>
            <person name="Frisvad J.C."/>
            <person name="Nielsen K.L."/>
        </authorList>
    </citation>
    <scope>NUCLEOTIDE SEQUENCE</scope>
    <source>
        <strain evidence="1">IBT 29495</strain>
    </source>
</reference>
<organism evidence="1 2">
    <name type="scientific">Penicillium fimorum</name>
    <dbReference type="NCBI Taxonomy" id="1882269"/>
    <lineage>
        <taxon>Eukaryota</taxon>
        <taxon>Fungi</taxon>
        <taxon>Dikarya</taxon>
        <taxon>Ascomycota</taxon>
        <taxon>Pezizomycotina</taxon>
        <taxon>Eurotiomycetes</taxon>
        <taxon>Eurotiomycetidae</taxon>
        <taxon>Eurotiales</taxon>
        <taxon>Aspergillaceae</taxon>
        <taxon>Penicillium</taxon>
    </lineage>
</organism>
<keyword evidence="1" id="KW-0378">Hydrolase</keyword>
<dbReference type="InterPro" id="IPR016035">
    <property type="entry name" value="Acyl_Trfase/lysoPLipase"/>
</dbReference>
<protein>
    <submittedName>
        <fullName evidence="1">Acyl transferase/acyl hydrolase/lysophospholipase</fullName>
    </submittedName>
</protein>
<dbReference type="OrthoDB" id="4757480at2759"/>
<keyword evidence="2" id="KW-1185">Reference proteome</keyword>
<dbReference type="Proteomes" id="UP001149954">
    <property type="component" value="Unassembled WGS sequence"/>
</dbReference>
<keyword evidence="1" id="KW-0808">Transferase</keyword>
<reference evidence="1" key="1">
    <citation type="submission" date="2022-12" db="EMBL/GenBank/DDBJ databases">
        <authorList>
            <person name="Petersen C."/>
        </authorList>
    </citation>
    <scope>NUCLEOTIDE SEQUENCE</scope>
    <source>
        <strain evidence="1">IBT 29495</strain>
    </source>
</reference>
<dbReference type="InterPro" id="IPR001227">
    <property type="entry name" value="Ac_transferase_dom_sf"/>
</dbReference>
<name>A0A9X0CB78_9EURO</name>
<dbReference type="GO" id="GO:0016740">
    <property type="term" value="F:transferase activity"/>
    <property type="evidence" value="ECO:0007669"/>
    <property type="project" value="UniProtKB-KW"/>
</dbReference>
<sequence length="91" mass="9833">MVSSVTGRSINGSSLADIDYWMRNMTSPVQFVSAIENLIHTVVSKGKRTTTMVDGEHTPILNMVELGSHPAMQSAAKEILEANYPVAGRVS</sequence>
<evidence type="ECO:0000313" key="1">
    <source>
        <dbReference type="EMBL" id="KAJ5515165.1"/>
    </source>
</evidence>
<dbReference type="EMBL" id="JAPWDS010000002">
    <property type="protein sequence ID" value="KAJ5515165.1"/>
    <property type="molecule type" value="Genomic_DNA"/>
</dbReference>